<comment type="caution">
    <text evidence="1">The sequence shown here is derived from an EMBL/GenBank/DDBJ whole genome shotgun (WGS) entry which is preliminary data.</text>
</comment>
<reference evidence="1 2" key="1">
    <citation type="submission" date="2019-10" db="EMBL/GenBank/DDBJ databases">
        <title>Whole genome shotgun sequence of Acrocarpospora corrugata NBRC 13972.</title>
        <authorList>
            <person name="Ichikawa N."/>
            <person name="Kimura A."/>
            <person name="Kitahashi Y."/>
            <person name="Komaki H."/>
            <person name="Oguchi A."/>
        </authorList>
    </citation>
    <scope>NUCLEOTIDE SEQUENCE [LARGE SCALE GENOMIC DNA]</scope>
    <source>
        <strain evidence="1 2">NBRC 13972</strain>
    </source>
</reference>
<gene>
    <name evidence="1" type="ORF">Acor_52070</name>
</gene>
<evidence type="ECO:0000313" key="2">
    <source>
        <dbReference type="Proteomes" id="UP000334990"/>
    </source>
</evidence>
<name>A0A5M3W7K2_9ACTN</name>
<proteinExistence type="predicted"/>
<dbReference type="Proteomes" id="UP000334990">
    <property type="component" value="Unassembled WGS sequence"/>
</dbReference>
<evidence type="ECO:0000313" key="1">
    <source>
        <dbReference type="EMBL" id="GES03141.1"/>
    </source>
</evidence>
<sequence>MSSGRYRAVFHTALHPADAVVTATRELRIWLVAKSRHEKIDIDAYDAGQPRLGEGIVLLRDTKSSGDGTQTSKWQLRQQKDGGYWLSSLVVHSPGRHASDEERTWFWLDVEHVRTASGEVDDRRPTRAALPGIARQLLAAVDARDHWAYLRPAPELIRSHGIEDLLCVLTDEQRRLPAVVASAHGEIPFDSWKQTIAKATRYLPGLASLYILDPLAAREFNDAVGPSYEIRNGSVRTYLPDLDLAIDEDAGRHRVLSEARLQSDLPRSAHLLTALPRRLAADGRLPDPLNKLTRTTVTFGASSQKAVESTLHSENRNLRSKHSRPAHFGLRWSRCVIVARRA</sequence>
<protein>
    <submittedName>
        <fullName evidence="1">Uncharacterized protein</fullName>
    </submittedName>
</protein>
<organism evidence="1 2">
    <name type="scientific">Acrocarpospora corrugata</name>
    <dbReference type="NCBI Taxonomy" id="35763"/>
    <lineage>
        <taxon>Bacteria</taxon>
        <taxon>Bacillati</taxon>
        <taxon>Actinomycetota</taxon>
        <taxon>Actinomycetes</taxon>
        <taxon>Streptosporangiales</taxon>
        <taxon>Streptosporangiaceae</taxon>
        <taxon>Acrocarpospora</taxon>
    </lineage>
</organism>
<accession>A0A5M3W7K2</accession>
<dbReference type="EMBL" id="BLAD01000065">
    <property type="protein sequence ID" value="GES03141.1"/>
    <property type="molecule type" value="Genomic_DNA"/>
</dbReference>
<keyword evidence="2" id="KW-1185">Reference proteome</keyword>
<dbReference type="AlphaFoldDB" id="A0A5M3W7K2"/>